<reference evidence="2" key="1">
    <citation type="submission" date="2021-07" db="EMBL/GenBank/DDBJ databases">
        <authorList>
            <person name="Catto M.A."/>
            <person name="Jacobson A."/>
            <person name="Kennedy G."/>
            <person name="Labadie P."/>
            <person name="Hunt B.G."/>
            <person name="Srinivasan R."/>
        </authorList>
    </citation>
    <scope>NUCLEOTIDE SEQUENCE</scope>
    <source>
        <strain evidence="2">PL_HMW_Pooled</strain>
        <tissue evidence="2">Head</tissue>
    </source>
</reference>
<dbReference type="AlphaFoldDB" id="A0AAE1HYK9"/>
<evidence type="ECO:0000313" key="2">
    <source>
        <dbReference type="EMBL" id="KAK3930342.1"/>
    </source>
</evidence>
<feature type="region of interest" description="Disordered" evidence="1">
    <location>
        <begin position="135"/>
        <end position="161"/>
    </location>
</feature>
<protein>
    <submittedName>
        <fullName evidence="2">Lipopolysaccharide core galacturonosyltransferase RgtA</fullName>
    </submittedName>
</protein>
<accession>A0AAE1HYK9</accession>
<dbReference type="Proteomes" id="UP001219518">
    <property type="component" value="Unassembled WGS sequence"/>
</dbReference>
<reference evidence="2" key="2">
    <citation type="journal article" date="2023" name="BMC Genomics">
        <title>Pest status, molecular evolution, and epigenetic factors derived from the genome assembly of Frankliniella fusca, a thysanopteran phytovirus vector.</title>
        <authorList>
            <person name="Catto M.A."/>
            <person name="Labadie P.E."/>
            <person name="Jacobson A.L."/>
            <person name="Kennedy G.G."/>
            <person name="Srinivasan R."/>
            <person name="Hunt B.G."/>
        </authorList>
    </citation>
    <scope>NUCLEOTIDE SEQUENCE</scope>
    <source>
        <strain evidence="2">PL_HMW_Pooled</strain>
    </source>
</reference>
<organism evidence="2 3">
    <name type="scientific">Frankliniella fusca</name>
    <dbReference type="NCBI Taxonomy" id="407009"/>
    <lineage>
        <taxon>Eukaryota</taxon>
        <taxon>Metazoa</taxon>
        <taxon>Ecdysozoa</taxon>
        <taxon>Arthropoda</taxon>
        <taxon>Hexapoda</taxon>
        <taxon>Insecta</taxon>
        <taxon>Pterygota</taxon>
        <taxon>Neoptera</taxon>
        <taxon>Paraneoptera</taxon>
        <taxon>Thysanoptera</taxon>
        <taxon>Terebrantia</taxon>
        <taxon>Thripoidea</taxon>
        <taxon>Thripidae</taxon>
        <taxon>Frankliniella</taxon>
    </lineage>
</organism>
<proteinExistence type="predicted"/>
<evidence type="ECO:0000256" key="1">
    <source>
        <dbReference type="SAM" id="MobiDB-lite"/>
    </source>
</evidence>
<evidence type="ECO:0000313" key="3">
    <source>
        <dbReference type="Proteomes" id="UP001219518"/>
    </source>
</evidence>
<comment type="caution">
    <text evidence="2">The sequence shown here is derived from an EMBL/GenBank/DDBJ whole genome shotgun (WGS) entry which is preliminary data.</text>
</comment>
<name>A0AAE1HYK9_9NEOP</name>
<gene>
    <name evidence="2" type="ORF">KUF71_005076</name>
</gene>
<sequence>MKPTPPSTPSDAGHGPFLFLQPPLLPWMRPRAHSDSGIHLGAAVVPVPKRVVNVPPAKRQSIAIPGAPDCKDDWREESCRRNVAELLARHVLDITTATSPPLAAQVAPHAPLLVEDPPSTADEEDEDVLRVATVAGGPAPAPRFPNDLLNGQHDLPDSCGE</sequence>
<dbReference type="EMBL" id="JAHWGI010001411">
    <property type="protein sequence ID" value="KAK3930342.1"/>
    <property type="molecule type" value="Genomic_DNA"/>
</dbReference>
<keyword evidence="3" id="KW-1185">Reference proteome</keyword>